<dbReference type="SUPFAM" id="SSF46785">
    <property type="entry name" value="Winged helix' DNA-binding domain"/>
    <property type="match status" value="1"/>
</dbReference>
<comment type="caution">
    <text evidence="5">The sequence shown here is derived from an EMBL/GenBank/DDBJ whole genome shotgun (WGS) entry which is preliminary data.</text>
</comment>
<sequence length="168" mass="18390">MSAPTDLHHDEDLCPGPDRSCPNGDVSWMLARASQLFRIELDQVAHRFGLSGFRDWIVLGSLAMGEKRTQLALAASVGLDKTTLTAILDRLERDGFVVRKVDPRDRRVRVPEATEKGLEVHDKLTACRDAVEKAMLDGIPAEDKAAFLRVLTRLALADGAEGAHGSCM</sequence>
<accession>A0A9W6SQW8</accession>
<evidence type="ECO:0000313" key="6">
    <source>
        <dbReference type="Proteomes" id="UP001165079"/>
    </source>
</evidence>
<evidence type="ECO:0000259" key="4">
    <source>
        <dbReference type="PROSITE" id="PS50995"/>
    </source>
</evidence>
<dbReference type="PANTHER" id="PTHR33164">
    <property type="entry name" value="TRANSCRIPTIONAL REGULATOR, MARR FAMILY"/>
    <property type="match status" value="1"/>
</dbReference>
<name>A0A9W6SQW8_9ACTN</name>
<dbReference type="PANTHER" id="PTHR33164:SF64">
    <property type="entry name" value="TRANSCRIPTIONAL REGULATOR SLYA"/>
    <property type="match status" value="1"/>
</dbReference>
<feature type="domain" description="HTH marR-type" evidence="4">
    <location>
        <begin position="23"/>
        <end position="156"/>
    </location>
</feature>
<evidence type="ECO:0000256" key="1">
    <source>
        <dbReference type="ARBA" id="ARBA00023015"/>
    </source>
</evidence>
<dbReference type="PROSITE" id="PS50995">
    <property type="entry name" value="HTH_MARR_2"/>
    <property type="match status" value="1"/>
</dbReference>
<evidence type="ECO:0000256" key="2">
    <source>
        <dbReference type="ARBA" id="ARBA00023125"/>
    </source>
</evidence>
<dbReference type="EMBL" id="BSTX01000004">
    <property type="protein sequence ID" value="GLZ80547.1"/>
    <property type="molecule type" value="Genomic_DNA"/>
</dbReference>
<keyword evidence="1" id="KW-0805">Transcription regulation</keyword>
<dbReference type="InterPro" id="IPR039422">
    <property type="entry name" value="MarR/SlyA-like"/>
</dbReference>
<evidence type="ECO:0000256" key="3">
    <source>
        <dbReference type="ARBA" id="ARBA00023163"/>
    </source>
</evidence>
<keyword evidence="3" id="KW-0804">Transcription</keyword>
<evidence type="ECO:0000313" key="5">
    <source>
        <dbReference type="EMBL" id="GLZ80547.1"/>
    </source>
</evidence>
<dbReference type="InterPro" id="IPR036388">
    <property type="entry name" value="WH-like_DNA-bd_sf"/>
</dbReference>
<dbReference type="AlphaFoldDB" id="A0A9W6SQW8"/>
<dbReference type="GO" id="GO:0006950">
    <property type="term" value="P:response to stress"/>
    <property type="evidence" value="ECO:0007669"/>
    <property type="project" value="TreeGrafter"/>
</dbReference>
<dbReference type="SMART" id="SM00347">
    <property type="entry name" value="HTH_MARR"/>
    <property type="match status" value="1"/>
</dbReference>
<dbReference type="Proteomes" id="UP001165079">
    <property type="component" value="Unassembled WGS sequence"/>
</dbReference>
<reference evidence="5" key="1">
    <citation type="submission" date="2023-03" db="EMBL/GenBank/DDBJ databases">
        <title>Actinorhabdospora filicis NBRC 111898.</title>
        <authorList>
            <person name="Ichikawa N."/>
            <person name="Sato H."/>
            <person name="Tonouchi N."/>
        </authorList>
    </citation>
    <scope>NUCLEOTIDE SEQUENCE</scope>
    <source>
        <strain evidence="5">NBRC 111898</strain>
    </source>
</reference>
<keyword evidence="2" id="KW-0238">DNA-binding</keyword>
<dbReference type="RefSeq" id="WP_285665751.1">
    <property type="nucleotide sequence ID" value="NZ_BSTX01000004.1"/>
</dbReference>
<dbReference type="InterPro" id="IPR000835">
    <property type="entry name" value="HTH_MarR-typ"/>
</dbReference>
<dbReference type="GO" id="GO:0003677">
    <property type="term" value="F:DNA binding"/>
    <property type="evidence" value="ECO:0007669"/>
    <property type="project" value="UniProtKB-KW"/>
</dbReference>
<dbReference type="GO" id="GO:0003700">
    <property type="term" value="F:DNA-binding transcription factor activity"/>
    <property type="evidence" value="ECO:0007669"/>
    <property type="project" value="InterPro"/>
</dbReference>
<dbReference type="InterPro" id="IPR036390">
    <property type="entry name" value="WH_DNA-bd_sf"/>
</dbReference>
<keyword evidence="6" id="KW-1185">Reference proteome</keyword>
<dbReference type="PRINTS" id="PR00598">
    <property type="entry name" value="HTHMARR"/>
</dbReference>
<dbReference type="Gene3D" id="1.10.10.10">
    <property type="entry name" value="Winged helix-like DNA-binding domain superfamily/Winged helix DNA-binding domain"/>
    <property type="match status" value="1"/>
</dbReference>
<dbReference type="Pfam" id="PF12802">
    <property type="entry name" value="MarR_2"/>
    <property type="match status" value="1"/>
</dbReference>
<protein>
    <submittedName>
        <fullName evidence="5">Ranscriptional regulator</fullName>
    </submittedName>
</protein>
<gene>
    <name evidence="5" type="ORF">Afil01_53540</name>
</gene>
<proteinExistence type="predicted"/>
<organism evidence="5 6">
    <name type="scientific">Actinorhabdospora filicis</name>
    <dbReference type="NCBI Taxonomy" id="1785913"/>
    <lineage>
        <taxon>Bacteria</taxon>
        <taxon>Bacillati</taxon>
        <taxon>Actinomycetota</taxon>
        <taxon>Actinomycetes</taxon>
        <taxon>Micromonosporales</taxon>
        <taxon>Micromonosporaceae</taxon>
        <taxon>Actinorhabdospora</taxon>
    </lineage>
</organism>